<dbReference type="Proteomes" id="UP001196301">
    <property type="component" value="Unassembled WGS sequence"/>
</dbReference>
<evidence type="ECO:0000256" key="3">
    <source>
        <dbReference type="ARBA" id="ARBA00022670"/>
    </source>
</evidence>
<evidence type="ECO:0000256" key="5">
    <source>
        <dbReference type="ARBA" id="ARBA00022750"/>
    </source>
</evidence>
<dbReference type="EC" id="3.4.23.36" evidence="9"/>
<comment type="pathway">
    <text evidence="9">Protein modification; lipoprotein biosynthesis (signal peptide cleavage).</text>
</comment>
<dbReference type="EMBL" id="JAHLOQ010000003">
    <property type="protein sequence ID" value="MBU5335227.1"/>
    <property type="molecule type" value="Genomic_DNA"/>
</dbReference>
<protein>
    <recommendedName>
        <fullName evidence="9">Lipoprotein signal peptidase</fullName>
        <ecNumber evidence="9">3.4.23.36</ecNumber>
    </recommendedName>
    <alternativeName>
        <fullName evidence="9">Prolipoprotein signal peptidase</fullName>
    </alternativeName>
    <alternativeName>
        <fullName evidence="9">Signal peptidase II</fullName>
        <shortName evidence="9">SPase II</shortName>
    </alternativeName>
</protein>
<feature type="transmembrane region" description="Helical" evidence="9">
    <location>
        <begin position="83"/>
        <end position="100"/>
    </location>
</feature>
<comment type="caution">
    <text evidence="10">The sequence shown here is derived from an EMBL/GenBank/DDBJ whole genome shotgun (WGS) entry which is preliminary data.</text>
</comment>
<evidence type="ECO:0000256" key="4">
    <source>
        <dbReference type="ARBA" id="ARBA00022692"/>
    </source>
</evidence>
<dbReference type="InterPro" id="IPR001872">
    <property type="entry name" value="Peptidase_A8"/>
</dbReference>
<name>A0ABS6DTS3_9FIRM</name>
<comment type="similarity">
    <text evidence="1 9">Belongs to the peptidase A8 family.</text>
</comment>
<sequence length="153" mass="17400">MYELAIILLIGIDQLVKMWALNELKYKGAITVIENVFNLTYVENRGAAFGLFQNNQIVFVAVALIASIVGLYVLHSNKINSKICKFSIVLIIAGALGNLIDRVRLDFVVDYFDFVFIWNYVFNLADCFIVVGTILLCIYVVFFDDNTKKEKIK</sequence>
<evidence type="ECO:0000256" key="1">
    <source>
        <dbReference type="ARBA" id="ARBA00006139"/>
    </source>
</evidence>
<evidence type="ECO:0000256" key="2">
    <source>
        <dbReference type="ARBA" id="ARBA00022475"/>
    </source>
</evidence>
<evidence type="ECO:0000313" key="10">
    <source>
        <dbReference type="EMBL" id="MBU5335227.1"/>
    </source>
</evidence>
<dbReference type="GO" id="GO:0004190">
    <property type="term" value="F:aspartic-type endopeptidase activity"/>
    <property type="evidence" value="ECO:0007669"/>
    <property type="project" value="UniProtKB-EC"/>
</dbReference>
<evidence type="ECO:0000313" key="11">
    <source>
        <dbReference type="Proteomes" id="UP001196301"/>
    </source>
</evidence>
<dbReference type="NCBIfam" id="TIGR00077">
    <property type="entry name" value="lspA"/>
    <property type="match status" value="1"/>
</dbReference>
<keyword evidence="4 9" id="KW-0812">Transmembrane</keyword>
<dbReference type="PROSITE" id="PS00855">
    <property type="entry name" value="SPASE_II"/>
    <property type="match status" value="1"/>
</dbReference>
<gene>
    <name evidence="9 10" type="primary">lspA</name>
    <name evidence="10" type="ORF">KQI20_02120</name>
</gene>
<keyword evidence="8 9" id="KW-0472">Membrane</keyword>
<feature type="active site" evidence="9">
    <location>
        <position position="126"/>
    </location>
</feature>
<dbReference type="PANTHER" id="PTHR33695:SF1">
    <property type="entry name" value="LIPOPROTEIN SIGNAL PEPTIDASE"/>
    <property type="match status" value="1"/>
</dbReference>
<dbReference type="RefSeq" id="WP_216568385.1">
    <property type="nucleotide sequence ID" value="NZ_JAHLOQ010000003.1"/>
</dbReference>
<evidence type="ECO:0000256" key="9">
    <source>
        <dbReference type="HAMAP-Rule" id="MF_00161"/>
    </source>
</evidence>
<keyword evidence="7 9" id="KW-1133">Transmembrane helix</keyword>
<feature type="transmembrane region" description="Helical" evidence="9">
    <location>
        <begin position="120"/>
        <end position="143"/>
    </location>
</feature>
<keyword evidence="2 9" id="KW-1003">Cell membrane</keyword>
<dbReference type="Pfam" id="PF01252">
    <property type="entry name" value="Peptidase_A8"/>
    <property type="match status" value="1"/>
</dbReference>
<dbReference type="HAMAP" id="MF_00161">
    <property type="entry name" value="LspA"/>
    <property type="match status" value="1"/>
</dbReference>
<proteinExistence type="inferred from homology"/>
<accession>A0ABS6DTS3</accession>
<keyword evidence="3 9" id="KW-0645">Protease</keyword>
<keyword evidence="6 9" id="KW-0378">Hydrolase</keyword>
<keyword evidence="11" id="KW-1185">Reference proteome</keyword>
<feature type="active site" evidence="9">
    <location>
        <position position="110"/>
    </location>
</feature>
<comment type="catalytic activity">
    <reaction evidence="9">
        <text>Release of signal peptides from bacterial membrane prolipoproteins. Hydrolyzes -Xaa-Yaa-Zaa-|-(S,diacylglyceryl)Cys-, in which Xaa is hydrophobic (preferably Leu), and Yaa (Ala or Ser) and Zaa (Gly or Ala) have small, neutral side chains.</text>
        <dbReference type="EC" id="3.4.23.36"/>
    </reaction>
</comment>
<keyword evidence="5 9" id="KW-0064">Aspartyl protease</keyword>
<comment type="function">
    <text evidence="9">This protein specifically catalyzes the removal of signal peptides from prolipoproteins.</text>
</comment>
<evidence type="ECO:0000256" key="8">
    <source>
        <dbReference type="ARBA" id="ARBA00023136"/>
    </source>
</evidence>
<feature type="transmembrane region" description="Helical" evidence="9">
    <location>
        <begin position="57"/>
        <end position="74"/>
    </location>
</feature>
<dbReference type="PANTHER" id="PTHR33695">
    <property type="entry name" value="LIPOPROTEIN SIGNAL PEPTIDASE"/>
    <property type="match status" value="1"/>
</dbReference>
<comment type="caution">
    <text evidence="9">Lacks conserved residue(s) required for the propagation of feature annotation.</text>
</comment>
<evidence type="ECO:0000256" key="7">
    <source>
        <dbReference type="ARBA" id="ARBA00022989"/>
    </source>
</evidence>
<reference evidence="10 11" key="1">
    <citation type="submission" date="2021-06" db="EMBL/GenBank/DDBJ databases">
        <authorList>
            <person name="Sun Q."/>
            <person name="Li D."/>
        </authorList>
    </citation>
    <scope>NUCLEOTIDE SEQUENCE [LARGE SCALE GENOMIC DNA]</scope>
    <source>
        <strain evidence="10 11">N19</strain>
    </source>
</reference>
<evidence type="ECO:0000256" key="6">
    <source>
        <dbReference type="ARBA" id="ARBA00022801"/>
    </source>
</evidence>
<organism evidence="10 11">
    <name type="scientific">Intestinibacter bartlettii</name>
    <dbReference type="NCBI Taxonomy" id="261299"/>
    <lineage>
        <taxon>Bacteria</taxon>
        <taxon>Bacillati</taxon>
        <taxon>Bacillota</taxon>
        <taxon>Clostridia</taxon>
        <taxon>Peptostreptococcales</taxon>
        <taxon>Peptostreptococcaceae</taxon>
        <taxon>Intestinibacter</taxon>
    </lineage>
</organism>
<comment type="subcellular location">
    <subcellularLocation>
        <location evidence="9">Cell membrane</location>
        <topology evidence="9">Multi-pass membrane protein</topology>
    </subcellularLocation>
</comment>